<dbReference type="PANTHER" id="PTHR31511">
    <property type="entry name" value="PROTEIN CBG23764"/>
    <property type="match status" value="1"/>
</dbReference>
<sequence>LADVFENFRDLCLTTYCLDPSFYYTAPGFSFDCMLKYTRIKLELLSEYDMLLMIEKGIRGGLTQASMRYAKANNEKTPDYDPTKPKSEDS</sequence>
<name>A0A6G0VV19_APHCR</name>
<protein>
    <submittedName>
        <fullName evidence="1">Uncharacterized protein</fullName>
    </submittedName>
</protein>
<feature type="non-terminal residue" evidence="1">
    <location>
        <position position="1"/>
    </location>
</feature>
<dbReference type="AlphaFoldDB" id="A0A6G0VV19"/>
<dbReference type="PANTHER" id="PTHR31511:SF12">
    <property type="entry name" value="RHO TERMINATION FACTOR N-TERMINAL DOMAIN-CONTAINING PROTEIN"/>
    <property type="match status" value="1"/>
</dbReference>
<dbReference type="Proteomes" id="UP000478052">
    <property type="component" value="Unassembled WGS sequence"/>
</dbReference>
<organism evidence="1 2">
    <name type="scientific">Aphis craccivora</name>
    <name type="common">Cowpea aphid</name>
    <dbReference type="NCBI Taxonomy" id="307492"/>
    <lineage>
        <taxon>Eukaryota</taxon>
        <taxon>Metazoa</taxon>
        <taxon>Ecdysozoa</taxon>
        <taxon>Arthropoda</taxon>
        <taxon>Hexapoda</taxon>
        <taxon>Insecta</taxon>
        <taxon>Pterygota</taxon>
        <taxon>Neoptera</taxon>
        <taxon>Paraneoptera</taxon>
        <taxon>Hemiptera</taxon>
        <taxon>Sternorrhyncha</taxon>
        <taxon>Aphidomorpha</taxon>
        <taxon>Aphidoidea</taxon>
        <taxon>Aphididae</taxon>
        <taxon>Aphidini</taxon>
        <taxon>Aphis</taxon>
        <taxon>Aphis</taxon>
    </lineage>
</organism>
<dbReference type="OrthoDB" id="6619746at2759"/>
<dbReference type="EMBL" id="VUJU01011578">
    <property type="protein sequence ID" value="KAF0710656.1"/>
    <property type="molecule type" value="Genomic_DNA"/>
</dbReference>
<evidence type="ECO:0000313" key="1">
    <source>
        <dbReference type="EMBL" id="KAF0710656.1"/>
    </source>
</evidence>
<reference evidence="1 2" key="1">
    <citation type="submission" date="2019-08" db="EMBL/GenBank/DDBJ databases">
        <title>Whole genome of Aphis craccivora.</title>
        <authorList>
            <person name="Voronova N.V."/>
            <person name="Shulinski R.S."/>
            <person name="Bandarenka Y.V."/>
            <person name="Zhorov D.G."/>
            <person name="Warner D."/>
        </authorList>
    </citation>
    <scope>NUCLEOTIDE SEQUENCE [LARGE SCALE GENOMIC DNA]</scope>
    <source>
        <strain evidence="1">180601</strain>
        <tissue evidence="1">Whole Body</tissue>
    </source>
</reference>
<accession>A0A6G0VV19</accession>
<keyword evidence="2" id="KW-1185">Reference proteome</keyword>
<proteinExistence type="predicted"/>
<gene>
    <name evidence="1" type="ORF">FWK35_00032034</name>
</gene>
<evidence type="ECO:0000313" key="2">
    <source>
        <dbReference type="Proteomes" id="UP000478052"/>
    </source>
</evidence>
<comment type="caution">
    <text evidence="1">The sequence shown here is derived from an EMBL/GenBank/DDBJ whole genome shotgun (WGS) entry which is preliminary data.</text>
</comment>